<evidence type="ECO:0000256" key="3">
    <source>
        <dbReference type="ARBA" id="ARBA00004729"/>
    </source>
</evidence>
<keyword evidence="12 13" id="KW-0100">Branched-chain amino acid biosynthesis</keyword>
<organism evidence="15 16">
    <name type="scientific">Undibacterium amnicola</name>
    <dbReference type="NCBI Taxonomy" id="1834038"/>
    <lineage>
        <taxon>Bacteria</taxon>
        <taxon>Pseudomonadati</taxon>
        <taxon>Pseudomonadota</taxon>
        <taxon>Betaproteobacteria</taxon>
        <taxon>Burkholderiales</taxon>
        <taxon>Oxalobacteraceae</taxon>
        <taxon>Undibacterium</taxon>
    </lineage>
</organism>
<keyword evidence="11 13" id="KW-0456">Lyase</keyword>
<comment type="function">
    <text evidence="2 13">Catalyzes the isomerization between 2-isopropylmalate and 3-isopropylmalate, via the formation of 2-isopropylmaleate.</text>
</comment>
<comment type="cofactor">
    <cofactor evidence="13">
        <name>[4Fe-4S] cluster</name>
        <dbReference type="ChEBI" id="CHEBI:49883"/>
    </cofactor>
    <text evidence="13">Binds 1 [4Fe-4S] cluster per subunit.</text>
</comment>
<keyword evidence="6 13" id="KW-0004">4Fe-4S</keyword>
<dbReference type="InterPro" id="IPR004430">
    <property type="entry name" value="3-IsopropMal_deHydase_lsu"/>
</dbReference>
<proteinExistence type="inferred from homology"/>
<dbReference type="PROSITE" id="PS00450">
    <property type="entry name" value="ACONITASE_1"/>
    <property type="match status" value="1"/>
</dbReference>
<dbReference type="NCBIfam" id="TIGR00170">
    <property type="entry name" value="leuC"/>
    <property type="match status" value="1"/>
</dbReference>
<evidence type="ECO:0000256" key="13">
    <source>
        <dbReference type="HAMAP-Rule" id="MF_01026"/>
    </source>
</evidence>
<keyword evidence="10 13" id="KW-0411">Iron-sulfur</keyword>
<dbReference type="InterPro" id="IPR001030">
    <property type="entry name" value="Acoase/IPM_deHydtase_lsu_aba"/>
</dbReference>
<dbReference type="GO" id="GO:0003861">
    <property type="term" value="F:3-isopropylmalate dehydratase activity"/>
    <property type="evidence" value="ECO:0007669"/>
    <property type="project" value="UniProtKB-EC"/>
</dbReference>
<comment type="similarity">
    <text evidence="13">Belongs to the aconitase/IPM isomerase family. LeuC type 1 subfamily.</text>
</comment>
<evidence type="ECO:0000256" key="5">
    <source>
        <dbReference type="ARBA" id="ARBA00022430"/>
    </source>
</evidence>
<keyword evidence="9 13" id="KW-0408">Iron</keyword>
<comment type="caution">
    <text evidence="15">The sequence shown here is derived from an EMBL/GenBank/DDBJ whole genome shotgun (WGS) entry which is preliminary data.</text>
</comment>
<keyword evidence="7 13" id="KW-0028">Amino-acid biosynthesis</keyword>
<evidence type="ECO:0000256" key="4">
    <source>
        <dbReference type="ARBA" id="ARBA00011271"/>
    </source>
</evidence>
<evidence type="ECO:0000313" key="15">
    <source>
        <dbReference type="EMBL" id="MBC3830753.1"/>
    </source>
</evidence>
<dbReference type="HAMAP" id="MF_01026">
    <property type="entry name" value="LeuC_type1"/>
    <property type="match status" value="1"/>
</dbReference>
<evidence type="ECO:0000256" key="11">
    <source>
        <dbReference type="ARBA" id="ARBA00023239"/>
    </source>
</evidence>
<evidence type="ECO:0000256" key="9">
    <source>
        <dbReference type="ARBA" id="ARBA00023004"/>
    </source>
</evidence>
<dbReference type="Proteomes" id="UP000643610">
    <property type="component" value="Unassembled WGS sequence"/>
</dbReference>
<feature type="domain" description="Aconitase/3-isopropylmalate dehydratase large subunit alpha/beta/alpha" evidence="14">
    <location>
        <begin position="7"/>
        <end position="458"/>
    </location>
</feature>
<evidence type="ECO:0000256" key="1">
    <source>
        <dbReference type="ARBA" id="ARBA00000491"/>
    </source>
</evidence>
<name>A0ABR6XN15_9BURK</name>
<accession>A0ABR6XN15</accession>
<feature type="binding site" evidence="13">
    <location>
        <position position="408"/>
    </location>
    <ligand>
        <name>[4Fe-4S] cluster</name>
        <dbReference type="ChEBI" id="CHEBI:49883"/>
    </ligand>
</feature>
<dbReference type="PROSITE" id="PS01244">
    <property type="entry name" value="ACONITASE_2"/>
    <property type="match status" value="1"/>
</dbReference>
<dbReference type="InterPro" id="IPR015931">
    <property type="entry name" value="Acnase/IPM_dHydase_lsu_aba_1/3"/>
</dbReference>
<evidence type="ECO:0000259" key="14">
    <source>
        <dbReference type="Pfam" id="PF00330"/>
    </source>
</evidence>
<dbReference type="Gene3D" id="3.30.499.10">
    <property type="entry name" value="Aconitase, domain 3"/>
    <property type="match status" value="2"/>
</dbReference>
<dbReference type="RefSeq" id="WP_186889813.1">
    <property type="nucleotide sequence ID" value="NZ_JACOFU010000002.1"/>
</dbReference>
<evidence type="ECO:0000256" key="7">
    <source>
        <dbReference type="ARBA" id="ARBA00022605"/>
    </source>
</evidence>
<dbReference type="EC" id="4.2.1.33" evidence="13"/>
<protein>
    <recommendedName>
        <fullName evidence="13">3-isopropylmalate dehydratase large subunit</fullName>
        <ecNumber evidence="13">4.2.1.33</ecNumber>
    </recommendedName>
    <alternativeName>
        <fullName evidence="13">Alpha-IPM isomerase</fullName>
        <shortName evidence="13">IPMI</shortName>
    </alternativeName>
    <alternativeName>
        <fullName evidence="13">Isopropylmalate isomerase</fullName>
    </alternativeName>
</protein>
<evidence type="ECO:0000256" key="8">
    <source>
        <dbReference type="ARBA" id="ARBA00022723"/>
    </source>
</evidence>
<dbReference type="EMBL" id="JACOFU010000002">
    <property type="protein sequence ID" value="MBC3830753.1"/>
    <property type="molecule type" value="Genomic_DNA"/>
</dbReference>
<reference evidence="15 16" key="1">
    <citation type="submission" date="2020-08" db="EMBL/GenBank/DDBJ databases">
        <title>Novel species isolated from subtropical streams in China.</title>
        <authorList>
            <person name="Lu H."/>
        </authorList>
    </citation>
    <scope>NUCLEOTIDE SEQUENCE [LARGE SCALE GENOMIC DNA]</scope>
    <source>
        <strain evidence="15 16">KCTC 52442</strain>
    </source>
</reference>
<dbReference type="Pfam" id="PF00330">
    <property type="entry name" value="Aconitase"/>
    <property type="match status" value="1"/>
</dbReference>
<dbReference type="NCBIfam" id="NF009116">
    <property type="entry name" value="PRK12466.1"/>
    <property type="match status" value="1"/>
</dbReference>
<dbReference type="SUPFAM" id="SSF53732">
    <property type="entry name" value="Aconitase iron-sulfur domain"/>
    <property type="match status" value="1"/>
</dbReference>
<comment type="pathway">
    <text evidence="3 13">Amino-acid biosynthesis; L-leucine biosynthesis; L-leucine from 3-methyl-2-oxobutanoate: step 2/4.</text>
</comment>
<evidence type="ECO:0000256" key="10">
    <source>
        <dbReference type="ARBA" id="ARBA00023014"/>
    </source>
</evidence>
<comment type="subunit">
    <text evidence="4 13">Heterodimer of LeuC and LeuD.</text>
</comment>
<dbReference type="CDD" id="cd01583">
    <property type="entry name" value="IPMI"/>
    <property type="match status" value="1"/>
</dbReference>
<evidence type="ECO:0000256" key="12">
    <source>
        <dbReference type="ARBA" id="ARBA00023304"/>
    </source>
</evidence>
<evidence type="ECO:0000313" key="16">
    <source>
        <dbReference type="Proteomes" id="UP000643610"/>
    </source>
</evidence>
<sequence length="467" mass="49986">MAKTLYDKLWESHVVHTEDDGTSILYIDRHLLHEVTSPQAFDGLKLAGRQPWRISANLVVADHNVPTTNRQGGIADPISRLQVETLDANAKQYGLTYFAMNDLRQGIVHVIGPEQGATLPGMTVVCGDSHTSTHGAFACLAHGIGTSEVEHVLATQTLLAKKSKSMLIRVDGDTPSGITAKDIVLAIIGKIGTAGGTGYAIEFAGAAIERLSMEGRMTVCNMAIEAGARAGMIAVDQTTIDYVKGRPFSPAANDWDNAVAYWNTLHSDDGAQFDTVVTLNVADIQPQVTWGTSPEMVVSIDGQTPDPQNETDAVKRDAIEKALVYMNLRPNMAISSIQIDKVFIGSCTNSRIEDLRAAAKVVAGKTRAANVKLAMVVPGSGLVKKQAEQEGLDKIFTAAGFEWREPGCSMCLAMNADRLEPGERCASTSNRNFEGRQGQGGRTHLVSPEMAAAAGIAGHFVDVRNFA</sequence>
<keyword evidence="16" id="KW-1185">Reference proteome</keyword>
<feature type="binding site" evidence="13">
    <location>
        <position position="347"/>
    </location>
    <ligand>
        <name>[4Fe-4S] cluster</name>
        <dbReference type="ChEBI" id="CHEBI:49883"/>
    </ligand>
</feature>
<gene>
    <name evidence="13 15" type="primary">leuC</name>
    <name evidence="15" type="ORF">H8K33_04475</name>
</gene>
<keyword evidence="5 13" id="KW-0432">Leucine biosynthesis</keyword>
<dbReference type="PANTHER" id="PTHR43822">
    <property type="entry name" value="HOMOACONITASE, MITOCHONDRIAL-RELATED"/>
    <property type="match status" value="1"/>
</dbReference>
<keyword evidence="8 13" id="KW-0479">Metal-binding</keyword>
<dbReference type="InterPro" id="IPR018136">
    <property type="entry name" value="Aconitase_4Fe-4S_BS"/>
</dbReference>
<dbReference type="NCBIfam" id="NF004016">
    <property type="entry name" value="PRK05478.1"/>
    <property type="match status" value="1"/>
</dbReference>
<feature type="binding site" evidence="13">
    <location>
        <position position="411"/>
    </location>
    <ligand>
        <name>[4Fe-4S] cluster</name>
        <dbReference type="ChEBI" id="CHEBI:49883"/>
    </ligand>
</feature>
<dbReference type="PRINTS" id="PR00415">
    <property type="entry name" value="ACONITASE"/>
</dbReference>
<dbReference type="InterPro" id="IPR036008">
    <property type="entry name" value="Aconitase_4Fe-4S_dom"/>
</dbReference>
<dbReference type="PANTHER" id="PTHR43822:SF9">
    <property type="entry name" value="3-ISOPROPYLMALATE DEHYDRATASE"/>
    <property type="match status" value="1"/>
</dbReference>
<evidence type="ECO:0000256" key="6">
    <source>
        <dbReference type="ARBA" id="ARBA00022485"/>
    </source>
</evidence>
<comment type="catalytic activity">
    <reaction evidence="1 13">
        <text>(2R,3S)-3-isopropylmalate = (2S)-2-isopropylmalate</text>
        <dbReference type="Rhea" id="RHEA:32287"/>
        <dbReference type="ChEBI" id="CHEBI:1178"/>
        <dbReference type="ChEBI" id="CHEBI:35121"/>
        <dbReference type="EC" id="4.2.1.33"/>
    </reaction>
</comment>
<dbReference type="InterPro" id="IPR050067">
    <property type="entry name" value="IPM_dehydratase_rel_enz"/>
</dbReference>
<evidence type="ECO:0000256" key="2">
    <source>
        <dbReference type="ARBA" id="ARBA00002695"/>
    </source>
</evidence>
<dbReference type="InterPro" id="IPR033941">
    <property type="entry name" value="IPMI_cat"/>
</dbReference>